<dbReference type="Gene3D" id="3.40.50.1820">
    <property type="entry name" value="alpha/beta hydrolase"/>
    <property type="match status" value="1"/>
</dbReference>
<dbReference type="PANTHER" id="PTHR16138:SF7">
    <property type="entry name" value="PALMITOYL-PROTEIN THIOESTERASE ABHD10, MITOCHONDRIAL"/>
    <property type="match status" value="1"/>
</dbReference>
<dbReference type="GO" id="GO:0016740">
    <property type="term" value="F:transferase activity"/>
    <property type="evidence" value="ECO:0007669"/>
    <property type="project" value="UniProtKB-KW"/>
</dbReference>
<dbReference type="SUPFAM" id="SSF53474">
    <property type="entry name" value="alpha/beta-Hydrolases"/>
    <property type="match status" value="1"/>
</dbReference>
<dbReference type="InterPro" id="IPR029058">
    <property type="entry name" value="AB_hydrolase_fold"/>
</dbReference>
<keyword evidence="4" id="KW-1185">Reference proteome</keyword>
<dbReference type="RefSeq" id="WP_099554235.1">
    <property type="nucleotide sequence ID" value="NZ_LT960614.1"/>
</dbReference>
<dbReference type="KEGG" id="hdi:HDIA_0608"/>
<name>A0A2C9D1V3_9HYPH</name>
<proteinExistence type="predicted"/>
<keyword evidence="1" id="KW-0378">Hydrolase</keyword>
<accession>A0A2C9D1V3</accession>
<dbReference type="Proteomes" id="UP000223606">
    <property type="component" value="Chromosome 1"/>
</dbReference>
<dbReference type="EMBL" id="LT960614">
    <property type="protein sequence ID" value="SON54149.1"/>
    <property type="molecule type" value="Genomic_DNA"/>
</dbReference>
<reference evidence="4" key="1">
    <citation type="submission" date="2017-09" db="EMBL/GenBank/DDBJ databases">
        <title>Genome sequence of Nannocystis excedens DSM 71.</title>
        <authorList>
            <person name="Blom J."/>
        </authorList>
    </citation>
    <scope>NUCLEOTIDE SEQUENCE [LARGE SCALE GENOMIC DNA]</scope>
    <source>
        <strain evidence="4">type strain: E19</strain>
    </source>
</reference>
<evidence type="ECO:0000313" key="4">
    <source>
        <dbReference type="Proteomes" id="UP000223606"/>
    </source>
</evidence>
<dbReference type="AlphaFoldDB" id="A0A2C9D1V3"/>
<evidence type="ECO:0000259" key="2">
    <source>
        <dbReference type="Pfam" id="PF12146"/>
    </source>
</evidence>
<sequence length="262" mass="28619">MTEETDLRMTVGAGEDSREIAVRQRSGRGPALVWLGGFLSDMAGSKAETLAAHAGDTGQAMVRFDFSGHGISGGDFEKGTIGRWAEEALAVIDRFTSGPVLLVGSSMGGWISLLVAREMRRRGEAGRIAGMVLIAPAPDFTEKLMWPSFTDEMKETLEREGRLVRPSDYGDGMVITRGLIEDGRNHQILDGMLELSCPVHILQGVQDVDVPWRHAMRLVECIPHGEVVLTLVKDGDHRLSRPEDLERLIAAVDKMSADIRNG</sequence>
<evidence type="ECO:0000313" key="3">
    <source>
        <dbReference type="EMBL" id="SON54149.1"/>
    </source>
</evidence>
<evidence type="ECO:0000256" key="1">
    <source>
        <dbReference type="ARBA" id="ARBA00022801"/>
    </source>
</evidence>
<protein>
    <submittedName>
        <fullName evidence="3">Acetoin dehydrogenase E2 subunit dihydrolipoyllysine-residue acetyltransferase</fullName>
    </submittedName>
</protein>
<gene>
    <name evidence="3" type="ORF">HDIA_0608</name>
</gene>
<keyword evidence="3" id="KW-0808">Transferase</keyword>
<dbReference type="Pfam" id="PF12146">
    <property type="entry name" value="Hydrolase_4"/>
    <property type="match status" value="1"/>
</dbReference>
<dbReference type="InterPro" id="IPR022742">
    <property type="entry name" value="Hydrolase_4"/>
</dbReference>
<dbReference type="OrthoDB" id="9813296at2"/>
<feature type="domain" description="Serine aminopeptidase S33" evidence="2">
    <location>
        <begin position="48"/>
        <end position="153"/>
    </location>
</feature>
<dbReference type="PANTHER" id="PTHR16138">
    <property type="entry name" value="MYCOPHENOLIC ACID ACYL-GLUCURONIDE ESTERASE, MITOCHONDRIAL"/>
    <property type="match status" value="1"/>
</dbReference>
<organism evidence="3 4">
    <name type="scientific">Hartmannibacter diazotrophicus</name>
    <dbReference type="NCBI Taxonomy" id="1482074"/>
    <lineage>
        <taxon>Bacteria</taxon>
        <taxon>Pseudomonadati</taxon>
        <taxon>Pseudomonadota</taxon>
        <taxon>Alphaproteobacteria</taxon>
        <taxon>Hyphomicrobiales</taxon>
        <taxon>Pleomorphomonadaceae</taxon>
        <taxon>Hartmannibacter</taxon>
    </lineage>
</organism>
<dbReference type="GO" id="GO:0016787">
    <property type="term" value="F:hydrolase activity"/>
    <property type="evidence" value="ECO:0007669"/>
    <property type="project" value="UniProtKB-KW"/>
</dbReference>
<dbReference type="InterPro" id="IPR052382">
    <property type="entry name" value="ABHD10_acyl-thioesterase"/>
</dbReference>